<keyword evidence="2" id="KW-0812">Transmembrane</keyword>
<gene>
    <name evidence="3" type="ORF">KFE25_005466</name>
</gene>
<proteinExistence type="predicted"/>
<dbReference type="EMBL" id="JAGTXO010000009">
    <property type="protein sequence ID" value="KAG8465896.1"/>
    <property type="molecule type" value="Genomic_DNA"/>
</dbReference>
<dbReference type="InterPro" id="IPR052724">
    <property type="entry name" value="GT117_domain-containing"/>
</dbReference>
<feature type="compositionally biased region" description="Basic residues" evidence="1">
    <location>
        <begin position="843"/>
        <end position="852"/>
    </location>
</feature>
<feature type="transmembrane region" description="Helical" evidence="2">
    <location>
        <begin position="311"/>
        <end position="330"/>
    </location>
</feature>
<reference evidence="3" key="1">
    <citation type="submission" date="2021-05" db="EMBL/GenBank/DDBJ databases">
        <title>The genome of the haptophyte Pavlova lutheri (Diacronema luteri, Pavlovales) - a model for lipid biosynthesis in eukaryotic algae.</title>
        <authorList>
            <person name="Hulatt C.J."/>
            <person name="Posewitz M.C."/>
        </authorList>
    </citation>
    <scope>NUCLEOTIDE SEQUENCE</scope>
    <source>
        <strain evidence="3">NIVA-4/92</strain>
    </source>
</reference>
<keyword evidence="4" id="KW-1185">Reference proteome</keyword>
<evidence type="ECO:0000256" key="1">
    <source>
        <dbReference type="SAM" id="MobiDB-lite"/>
    </source>
</evidence>
<keyword evidence="2" id="KW-1133">Transmembrane helix</keyword>
<dbReference type="OMA" id="CEGHRRD"/>
<evidence type="ECO:0000313" key="4">
    <source>
        <dbReference type="Proteomes" id="UP000751190"/>
    </source>
</evidence>
<keyword evidence="2" id="KW-0472">Membrane</keyword>
<organism evidence="3 4">
    <name type="scientific">Diacronema lutheri</name>
    <name type="common">Unicellular marine alga</name>
    <name type="synonym">Monochrysis lutheri</name>
    <dbReference type="NCBI Taxonomy" id="2081491"/>
    <lineage>
        <taxon>Eukaryota</taxon>
        <taxon>Haptista</taxon>
        <taxon>Haptophyta</taxon>
        <taxon>Pavlovophyceae</taxon>
        <taxon>Pavlovales</taxon>
        <taxon>Pavlovaceae</taxon>
        <taxon>Diacronema</taxon>
    </lineage>
</organism>
<dbReference type="InterPro" id="IPR021280">
    <property type="entry name" value="TMEM260-like"/>
</dbReference>
<accession>A0A8J5XC01</accession>
<evidence type="ECO:0000256" key="2">
    <source>
        <dbReference type="SAM" id="Phobius"/>
    </source>
</evidence>
<feature type="transmembrane region" description="Helical" evidence="2">
    <location>
        <begin position="6"/>
        <end position="23"/>
    </location>
</feature>
<comment type="caution">
    <text evidence="3">The sequence shown here is derived from an EMBL/GenBank/DDBJ whole genome shotgun (WGS) entry which is preliminary data.</text>
</comment>
<dbReference type="Pfam" id="PF11028">
    <property type="entry name" value="TMEM260-like"/>
    <property type="match status" value="1"/>
</dbReference>
<dbReference type="AlphaFoldDB" id="A0A8J5XC01"/>
<feature type="transmembrane region" description="Helical" evidence="2">
    <location>
        <begin position="336"/>
        <end position="354"/>
    </location>
</feature>
<dbReference type="PANTHER" id="PTHR16214">
    <property type="entry name" value="TRANSMEMBRANE PROTEIN 260"/>
    <property type="match status" value="1"/>
</dbReference>
<evidence type="ECO:0008006" key="5">
    <source>
        <dbReference type="Google" id="ProtNLM"/>
    </source>
</evidence>
<dbReference type="OrthoDB" id="197432at2759"/>
<evidence type="ECO:0000313" key="3">
    <source>
        <dbReference type="EMBL" id="KAG8465896.1"/>
    </source>
</evidence>
<name>A0A8J5XC01_DIALT</name>
<feature type="region of interest" description="Disordered" evidence="1">
    <location>
        <begin position="808"/>
        <end position="852"/>
    </location>
</feature>
<dbReference type="Proteomes" id="UP000751190">
    <property type="component" value="Unassembled WGS sequence"/>
</dbReference>
<protein>
    <recommendedName>
        <fullName evidence="5">DUF2723 domain-containing protein</fullName>
    </recommendedName>
</protein>
<feature type="transmembrane region" description="Helical" evidence="2">
    <location>
        <begin position="82"/>
        <end position="113"/>
    </location>
</feature>
<dbReference type="PANTHER" id="PTHR16214:SF3">
    <property type="entry name" value="TRANSMEMBRANE PROTEIN 260"/>
    <property type="match status" value="1"/>
</dbReference>
<sequence>MAGDALAYAPFGALGAVVLAVYVRTVYSGVASGDSGELVQIAHELGVAHPPGYPLWTLAAHGFARAAWLGGSVAWRVNLSSAVFGAAAAALLAAAAAELSGCAAAGVAAGGLFAFSPHVWAYATQAEVFALHNLLLAKLLFLLVRLDHFTRAAAAAAAADTDANACVRALARTGALVIGLALSNQHTAILFAAPWAAYAVYAARHTARLHRPAQLGALCGCGLLGLAPYAHLAVRGGAFAHQPGERRPPLAARAHTPAWGSWGDTTTLRGFAHHVLRRDYGTFRLSNAERATDGEYGLRLRAYVSSLPAQALGPAGVALALLGTAALLRARRSRPLALALLASAALYAGPFFFLSNLPVSSPFYRQIQERFWPQLTLLVLSAAAVGLARVCDAIPLLLPPTPTAPPPPPAAAACAAQRANGAPSAWRWAVCALLVAAQACTHHAAHDASRRDLFTRFGWALLDCVPPPARAAPRRLSSASPAAAAAAAAALARGGALAGGEVAGAARAAAAAAAARAALPDLPAGRAALLLANGDEVINALRYAQRCEGHRRDVLIVDLNYMQFSWYIAQHGAAHFPDVAFPGTSYGNSPGAFQLDAFLRANAHAFDVYSAGGLLAADPSWQATYRLWPQGLLQRLVPRSARLELNEPWQRASADALLLPELRAALGAVSPMQPGSWEEVVSNNHLAQAVHARPYAVLQVALELGANAPASRDVFVLAARLYEEMVAASPHALAHAAGPPGAPVPDYVHRNIGVCYSRLIGLASDERERVMATQRAAAAFLRYLSSSTIGEADRQQVEAGLMGLIAPSPANPRLEGGSLTGEGAARPKSARGEEANGAGASPPRRRAAKRQA</sequence>